<dbReference type="InterPro" id="IPR019508">
    <property type="entry name" value="Prot_inh_I48_clitocypin"/>
</dbReference>
<keyword evidence="2" id="KW-0646">Protease inhibitor</keyword>
<gene>
    <name evidence="6" type="ORF">EST38_g9450</name>
</gene>
<name>A0A4Q2D9V9_9AGAR</name>
<dbReference type="EMBL" id="SDEE01000441">
    <property type="protein sequence ID" value="RXW16403.1"/>
    <property type="molecule type" value="Genomic_DNA"/>
</dbReference>
<dbReference type="Pfam" id="PF10467">
    <property type="entry name" value="Inhibitor_I48"/>
    <property type="match status" value="1"/>
</dbReference>
<reference evidence="6 7" key="1">
    <citation type="submission" date="2019-01" db="EMBL/GenBank/DDBJ databases">
        <title>Draft genome sequence of Psathyrella aberdarensis IHI B618.</title>
        <authorList>
            <person name="Buettner E."/>
            <person name="Kellner H."/>
        </authorList>
    </citation>
    <scope>NUCLEOTIDE SEQUENCE [LARGE SCALE GENOMIC DNA]</scope>
    <source>
        <strain evidence="6 7">IHI B618</strain>
    </source>
</reference>
<comment type="subunit">
    <text evidence="1">Homodimer.</text>
</comment>
<dbReference type="GO" id="GO:0004869">
    <property type="term" value="F:cysteine-type endopeptidase inhibitor activity"/>
    <property type="evidence" value="ECO:0007669"/>
    <property type="project" value="UniProtKB-KW"/>
</dbReference>
<evidence type="ECO:0000256" key="4">
    <source>
        <dbReference type="ARBA" id="ARBA00024855"/>
    </source>
</evidence>
<keyword evidence="3" id="KW-0789">Thiol protease inhibitor</keyword>
<comment type="similarity">
    <text evidence="5">Belongs to the protease inhibitor I48 family.</text>
</comment>
<organism evidence="6 7">
    <name type="scientific">Candolleomyces aberdarensis</name>
    <dbReference type="NCBI Taxonomy" id="2316362"/>
    <lineage>
        <taxon>Eukaryota</taxon>
        <taxon>Fungi</taxon>
        <taxon>Dikarya</taxon>
        <taxon>Basidiomycota</taxon>
        <taxon>Agaricomycotina</taxon>
        <taxon>Agaricomycetes</taxon>
        <taxon>Agaricomycetidae</taxon>
        <taxon>Agaricales</taxon>
        <taxon>Agaricineae</taxon>
        <taxon>Psathyrellaceae</taxon>
        <taxon>Candolleomyces</taxon>
    </lineage>
</organism>
<comment type="function">
    <text evidence="4">Binds and inhibits cysteine proteinases. Inhibits most strongly papain and cathepsin L, more weakly bromelain and cathepsin B while it is completely ineffective against cathepsin H.</text>
</comment>
<keyword evidence="7" id="KW-1185">Reference proteome</keyword>
<evidence type="ECO:0000313" key="6">
    <source>
        <dbReference type="EMBL" id="RXW16403.1"/>
    </source>
</evidence>
<dbReference type="Gene3D" id="2.80.10.50">
    <property type="match status" value="1"/>
</dbReference>
<comment type="caution">
    <text evidence="6">The sequence shown here is derived from an EMBL/GenBank/DDBJ whole genome shotgun (WGS) entry which is preliminary data.</text>
</comment>
<protein>
    <submittedName>
        <fullName evidence="6">Uncharacterized protein</fullName>
    </submittedName>
</protein>
<proteinExistence type="inferred from homology"/>
<sequence>MALRPGIYRIETVPLRPGPPPDLAVGIEQNSPVRAFPLHHPVPPQGIQEWRVAPVHDQADQYTIISPGFHPIPRGWGCEDNSMPEEPVLLTDITKHWVIKKRPENDTYVFVRLPSFLFRPN</sequence>
<evidence type="ECO:0000313" key="7">
    <source>
        <dbReference type="Proteomes" id="UP000290288"/>
    </source>
</evidence>
<evidence type="ECO:0000256" key="5">
    <source>
        <dbReference type="ARBA" id="ARBA00025775"/>
    </source>
</evidence>
<evidence type="ECO:0000256" key="2">
    <source>
        <dbReference type="ARBA" id="ARBA00022690"/>
    </source>
</evidence>
<dbReference type="Proteomes" id="UP000290288">
    <property type="component" value="Unassembled WGS sequence"/>
</dbReference>
<evidence type="ECO:0000256" key="3">
    <source>
        <dbReference type="ARBA" id="ARBA00022704"/>
    </source>
</evidence>
<accession>A0A4Q2D9V9</accession>
<evidence type="ECO:0000256" key="1">
    <source>
        <dbReference type="ARBA" id="ARBA00011738"/>
    </source>
</evidence>
<dbReference type="AlphaFoldDB" id="A0A4Q2D9V9"/>